<evidence type="ECO:0000256" key="4">
    <source>
        <dbReference type="ARBA" id="ARBA00023002"/>
    </source>
</evidence>
<keyword evidence="2" id="KW-0285">Flavoprotein</keyword>
<feature type="chain" id="PRO_5033061765" description="FAD/NAD(P)-binding domain-containing protein" evidence="5">
    <location>
        <begin position="26"/>
        <end position="372"/>
    </location>
</feature>
<feature type="domain" description="FAD/NAD(P)-binding" evidence="6">
    <location>
        <begin position="6"/>
        <end position="285"/>
    </location>
</feature>
<dbReference type="GO" id="GO:0005737">
    <property type="term" value="C:cytoplasm"/>
    <property type="evidence" value="ECO:0007669"/>
    <property type="project" value="TreeGrafter"/>
</dbReference>
<evidence type="ECO:0000313" key="7">
    <source>
        <dbReference type="EMBL" id="KAG2484043.1"/>
    </source>
</evidence>
<dbReference type="Pfam" id="PF07992">
    <property type="entry name" value="Pyr_redox_2"/>
    <property type="match status" value="1"/>
</dbReference>
<dbReference type="PANTHER" id="PTHR43735">
    <property type="entry name" value="APOPTOSIS-INDUCING FACTOR 1"/>
    <property type="match status" value="1"/>
</dbReference>
<dbReference type="GO" id="GO:0004174">
    <property type="term" value="F:electron-transferring-flavoprotein dehydrogenase activity"/>
    <property type="evidence" value="ECO:0007669"/>
    <property type="project" value="TreeGrafter"/>
</dbReference>
<accession>A0A835XJN8</accession>
<comment type="caution">
    <text evidence="7">The sequence shown here is derived from an EMBL/GenBank/DDBJ whole genome shotgun (WGS) entry which is preliminary data.</text>
</comment>
<evidence type="ECO:0000256" key="3">
    <source>
        <dbReference type="ARBA" id="ARBA00022827"/>
    </source>
</evidence>
<keyword evidence="5" id="KW-0732">Signal</keyword>
<dbReference type="AlphaFoldDB" id="A0A835XJN8"/>
<dbReference type="EMBL" id="JAEHOE010000159">
    <property type="protein sequence ID" value="KAG2484043.1"/>
    <property type="molecule type" value="Genomic_DNA"/>
</dbReference>
<sequence>MATKPRLLIVGAGFAGLTLAKKADAFCDVTIVDPKSYFELTWAVPRGLLDSKVAERSTFAYKDVPGLGRFVQATVSSLSSKEAVLSNGETVPFDYCAVCVGTSNGPAFKSQSAKSREERLAELKAIGDEIRAAKSVAIIGGGPVGVEAAAEIVEVYAGKAVTLVHPGEHLLTGQPPKLGQESQKWLEAHGVKVLLQTRVEGAKPGDSAGRGPTSLPLKGGPGGSLQADLVLWCTGSAPNSGFLRDGELAGVLNERGQVKVEPTLQVVGHPHMFALGDITSVDENKMGFLATKHAELAAKSIQAMVKAGGPSKAGKLGTWKPNMGTPSMIVTLGRAAGACRVGGSVCTGCLPTNIKSKGLFVDQYRAQLGLKD</sequence>
<dbReference type="PRINTS" id="PR00368">
    <property type="entry name" value="FADPNR"/>
</dbReference>
<evidence type="ECO:0000256" key="1">
    <source>
        <dbReference type="ARBA" id="ARBA00006442"/>
    </source>
</evidence>
<dbReference type="InterPro" id="IPR036188">
    <property type="entry name" value="FAD/NAD-bd_sf"/>
</dbReference>
<dbReference type="PANTHER" id="PTHR43735:SF3">
    <property type="entry name" value="FERROPTOSIS SUPPRESSOR PROTEIN 1"/>
    <property type="match status" value="1"/>
</dbReference>
<dbReference type="PRINTS" id="PR00469">
    <property type="entry name" value="PNDRDTASEII"/>
</dbReference>
<evidence type="ECO:0000256" key="5">
    <source>
        <dbReference type="SAM" id="SignalP"/>
    </source>
</evidence>
<dbReference type="Proteomes" id="UP000612055">
    <property type="component" value="Unassembled WGS sequence"/>
</dbReference>
<evidence type="ECO:0000256" key="2">
    <source>
        <dbReference type="ARBA" id="ARBA00022630"/>
    </source>
</evidence>
<dbReference type="GO" id="GO:0050660">
    <property type="term" value="F:flavin adenine dinucleotide binding"/>
    <property type="evidence" value="ECO:0007669"/>
    <property type="project" value="TreeGrafter"/>
</dbReference>
<feature type="signal peptide" evidence="5">
    <location>
        <begin position="1"/>
        <end position="25"/>
    </location>
</feature>
<dbReference type="InterPro" id="IPR023753">
    <property type="entry name" value="FAD/NAD-binding_dom"/>
</dbReference>
<dbReference type="SUPFAM" id="SSF51905">
    <property type="entry name" value="FAD/NAD(P)-binding domain"/>
    <property type="match status" value="1"/>
</dbReference>
<reference evidence="7" key="1">
    <citation type="journal article" date="2020" name="bioRxiv">
        <title>Comparative genomics of Chlamydomonas.</title>
        <authorList>
            <person name="Craig R.J."/>
            <person name="Hasan A.R."/>
            <person name="Ness R.W."/>
            <person name="Keightley P.D."/>
        </authorList>
    </citation>
    <scope>NUCLEOTIDE SEQUENCE</scope>
    <source>
        <strain evidence="7">CCAP 11/70</strain>
    </source>
</reference>
<keyword evidence="3" id="KW-0274">FAD</keyword>
<dbReference type="OrthoDB" id="202203at2759"/>
<name>A0A835XJN8_9CHLO</name>
<protein>
    <recommendedName>
        <fullName evidence="6">FAD/NAD(P)-binding domain-containing protein</fullName>
    </recommendedName>
</protein>
<keyword evidence="4" id="KW-0560">Oxidoreductase</keyword>
<dbReference type="Gene3D" id="3.50.50.100">
    <property type="match status" value="1"/>
</dbReference>
<evidence type="ECO:0000313" key="8">
    <source>
        <dbReference type="Proteomes" id="UP000612055"/>
    </source>
</evidence>
<proteinExistence type="inferred from homology"/>
<organism evidence="7 8">
    <name type="scientific">Edaphochlamys debaryana</name>
    <dbReference type="NCBI Taxonomy" id="47281"/>
    <lineage>
        <taxon>Eukaryota</taxon>
        <taxon>Viridiplantae</taxon>
        <taxon>Chlorophyta</taxon>
        <taxon>core chlorophytes</taxon>
        <taxon>Chlorophyceae</taxon>
        <taxon>CS clade</taxon>
        <taxon>Chlamydomonadales</taxon>
        <taxon>Chlamydomonadales incertae sedis</taxon>
        <taxon>Edaphochlamys</taxon>
    </lineage>
</organism>
<keyword evidence="8" id="KW-1185">Reference proteome</keyword>
<comment type="similarity">
    <text evidence="1">Belongs to the FAD-dependent oxidoreductase family.</text>
</comment>
<evidence type="ECO:0000259" key="6">
    <source>
        <dbReference type="Pfam" id="PF07992"/>
    </source>
</evidence>
<gene>
    <name evidence="7" type="ORF">HYH03_017133</name>
</gene>